<dbReference type="GO" id="GO:0016020">
    <property type="term" value="C:membrane"/>
    <property type="evidence" value="ECO:0007669"/>
    <property type="project" value="UniProtKB-SubCell"/>
</dbReference>
<feature type="domain" description="UDENN" evidence="8">
    <location>
        <begin position="47"/>
        <end position="616"/>
    </location>
</feature>
<dbReference type="Pfam" id="PF03455">
    <property type="entry name" value="dDENN"/>
    <property type="match status" value="1"/>
</dbReference>
<dbReference type="Pfam" id="PF02141">
    <property type="entry name" value="DENN"/>
    <property type="match status" value="1"/>
</dbReference>
<proteinExistence type="inferred from homology"/>
<dbReference type="SMART" id="SM00593">
    <property type="entry name" value="RUN"/>
    <property type="match status" value="2"/>
</dbReference>
<dbReference type="Gene3D" id="2.60.60.20">
    <property type="entry name" value="PLAT/LH2 domain"/>
    <property type="match status" value="1"/>
</dbReference>
<dbReference type="PhylomeDB" id="A0A0D2VN52"/>
<dbReference type="SUPFAM" id="SSF140741">
    <property type="entry name" value="RUN domain-like"/>
    <property type="match status" value="2"/>
</dbReference>
<evidence type="ECO:0000313" key="10">
    <source>
        <dbReference type="EMBL" id="KJE91662.1"/>
    </source>
</evidence>
<dbReference type="InterPro" id="IPR004012">
    <property type="entry name" value="Run_dom"/>
</dbReference>
<dbReference type="InterPro" id="IPR037213">
    <property type="entry name" value="Run_dom_sf"/>
</dbReference>
<evidence type="ECO:0000256" key="2">
    <source>
        <dbReference type="ARBA" id="ARBA00006664"/>
    </source>
</evidence>
<keyword evidence="3" id="KW-0677">Repeat</keyword>
<comment type="similarity">
    <text evidence="2">Belongs to the RAB6IP1 family.</text>
</comment>
<evidence type="ECO:0000256" key="1">
    <source>
        <dbReference type="ARBA" id="ARBA00004370"/>
    </source>
</evidence>
<dbReference type="eggNOG" id="KOG2080">
    <property type="taxonomic scope" value="Eukaryota"/>
</dbReference>
<keyword evidence="4" id="KW-0472">Membrane</keyword>
<feature type="domain" description="RUN" evidence="9">
    <location>
        <begin position="1490"/>
        <end position="1642"/>
    </location>
</feature>
<feature type="compositionally biased region" description="Polar residues" evidence="6">
    <location>
        <begin position="1323"/>
        <end position="1337"/>
    </location>
</feature>
<evidence type="ECO:0000256" key="6">
    <source>
        <dbReference type="SAM" id="MobiDB-lite"/>
    </source>
</evidence>
<dbReference type="PANTHER" id="PTHR46070">
    <property type="entry name" value="PINSTRIPE, ISOFORM A"/>
    <property type="match status" value="1"/>
</dbReference>
<dbReference type="InterPro" id="IPR005112">
    <property type="entry name" value="dDENN_dom"/>
</dbReference>
<reference evidence="11" key="1">
    <citation type="submission" date="2011-02" db="EMBL/GenBank/DDBJ databases">
        <title>The Genome Sequence of Capsaspora owczarzaki ATCC 30864.</title>
        <authorList>
            <person name="Russ C."/>
            <person name="Cuomo C."/>
            <person name="Burger G."/>
            <person name="Gray M.W."/>
            <person name="Holland P.W.H."/>
            <person name="King N."/>
            <person name="Lang F.B.F."/>
            <person name="Roger A.J."/>
            <person name="Ruiz-Trillo I."/>
            <person name="Young S.K."/>
            <person name="Zeng Q."/>
            <person name="Gargeya S."/>
            <person name="Alvarado L."/>
            <person name="Berlin A."/>
            <person name="Chapman S.B."/>
            <person name="Chen Z."/>
            <person name="Freedman E."/>
            <person name="Gellesch M."/>
            <person name="Goldberg J."/>
            <person name="Griggs A."/>
            <person name="Gujja S."/>
            <person name="Heilman E."/>
            <person name="Heiman D."/>
            <person name="Howarth C."/>
            <person name="Mehta T."/>
            <person name="Neiman D."/>
            <person name="Pearson M."/>
            <person name="Roberts A."/>
            <person name="Saif S."/>
            <person name="Shea T."/>
            <person name="Shenoy N."/>
            <person name="Sisk P."/>
            <person name="Stolte C."/>
            <person name="Sykes S."/>
            <person name="White J."/>
            <person name="Yandava C."/>
            <person name="Haas B."/>
            <person name="Nusbaum C."/>
            <person name="Birren B."/>
        </authorList>
    </citation>
    <scope>NUCLEOTIDE SEQUENCE</scope>
    <source>
        <strain evidence="11">ATCC 30864</strain>
    </source>
</reference>
<evidence type="ECO:0000256" key="3">
    <source>
        <dbReference type="ARBA" id="ARBA00022737"/>
    </source>
</evidence>
<sequence>MSDRLVSRVTVCGFQLAAAAASGEPLVLRRDAHGPDLPAESAAAAAAAAAARTAPPVTLATPPTVLAAYPPPSEDNPLDEVSVAMFCFPSGYRPLLRDAKLRSDHDVTSDSPHFHSFVLTQEDGLRMYGSCLTVFQDVVDVRVPKPGSSTEELVPSTASLPTVICLLSPNPYISSQKEYLLQIMDVAKRGTAFPLEAYLYNIIVDVPNPVPGTSIIVSAPRPVAFVCPSPTELPLLGFSMRQLFSRLSVSSVIKLLNCAMLERRIIVRSSDVELLTMTLECISALMYPFAWPHVYVPVMPRQLLHFLEAPVPYMMGVPADVLPDDQLPSFDEVTFVDLDMGAVFCPDWLPELPDFRKLVGAVQRLVDSPSSTAAAAAPPLALAAGETAGASVSADGTPVKSRRSNSNPALDAPPPGKPQLPTTDATSSANQLVAPSSNRRSRSFINAEMMSQASNALVDPQSAVSLESGMPSGTSSRRSSFLSLASQSSAGLVRVTTPDSGTLPLAQDAKGTPKRSLPFKSGSGEEDDFATSAVRWAIFDFWVVLLLEHESFLIGKGKRGWQPDDVNDVDKCFDKIAFISDQKPDAAPFLSHFLDTQSFANFLTAKLSLLVRQRQISALIEEIRAGNNHQSPDTPSLESQLLALQRQPRDAGEHAVEMFNDHLQTKRSSLGFLQTASFRAHRAASVVASFGAKSTDHVSKSVSETWSTLQRVGGLLGSGMSVPASKASNSQRNSILLSDPPGATSNGLSVASAAVDLQSTASANPTTAALASSAAASLLVFTARSLASIDFSLLPKVPEYASPLQRSLSTNRKNPATLSLASAQASQDKLRGRSLSVLPKASTETEFADASQSAFVDHAIRECEQIVQRLIEISDDERVARLHLLHGHLAGSGVSSAPDSIRSQAMSRLASNSRFANDVAANVSAQETDMRITKLCEIIEHVWSHGVQMNEGKSAFWSYMSQCDLPSGSEAAKNRDRVFKIMLKTDVGFGRCYIRLAIEKRSLRHCLETCLADVRTIKRLYKDYALVLSPEFLSRFLTALNLLNGTDIVAFTSKNYVNCDTGYSLVLHTADSFRAGSSANIFVGMHGSKSSTPRITISASKAFQRGRADEFIIQVADLGIIEAIVVGHDNTGFHPGWLLDRVTVEHLCTGKMYQFECHRWLATDEDDGQIVRTLFERGRAAINNAPHVGEASPSSSANAAHGTPTTVATPAGPGIASTPQQALSASVPAGLLVTPTKRRVSNPPIPQLLIPPSSGNVSQSPAPPVAASGKLPKLLQIRKTGGHVRTPSGTFLGMFGSSSGEPVFPAAPTAAAVAGTPAGSTAQAASTLQVPSTGDSNTHSEHSAPASTTISSSSNNSNSNSTSSPMPAPMARSGSLRKMLVFSSKPSSGASTSSSSSSTLQDSGSLTPLLTPAIPEELSLSLSEVMRAVDQVCGGTRVIRQQKRTSRLDSDSASLSPPSPLSLPIAEDQPTPLPLISSPLAPNPHSRLRSIEQLVRKDFVRALQSALSCGFKSARLFGAPYTLWNFIEKIERAPTTPQLSAEDQASREIVAEKMFFEAVEWITANATGEESDEHPLKFEMLVCTGLRHGVLAAWLQVMAGSATAAKWFDKVAFFRRPEAFSSLVQQAAVIDALRVDAHLAVPLTLVLPPSSTTSTPQGSITDLSALP</sequence>
<dbReference type="Proteomes" id="UP000008743">
    <property type="component" value="Unassembled WGS sequence"/>
</dbReference>
<feature type="compositionally biased region" description="Low complexity" evidence="6">
    <location>
        <begin position="1383"/>
        <end position="1405"/>
    </location>
</feature>
<dbReference type="EMBL" id="KE346362">
    <property type="protein sequence ID" value="KJE91662.1"/>
    <property type="molecule type" value="Genomic_DNA"/>
</dbReference>
<dbReference type="InterPro" id="IPR001194">
    <property type="entry name" value="cDENN_dom"/>
</dbReference>
<feature type="compositionally biased region" description="Low complexity" evidence="6">
    <location>
        <begin position="1199"/>
        <end position="1214"/>
    </location>
</feature>
<dbReference type="InParanoid" id="A0A0D2VN52"/>
<dbReference type="SMART" id="SM00799">
    <property type="entry name" value="DENN"/>
    <property type="match status" value="1"/>
</dbReference>
<feature type="region of interest" description="Disordered" evidence="6">
    <location>
        <begin position="1322"/>
        <end position="1408"/>
    </location>
</feature>
<evidence type="ECO:0000313" key="11">
    <source>
        <dbReference type="Proteomes" id="UP000008743"/>
    </source>
</evidence>
<feature type="domain" description="RUN" evidence="9">
    <location>
        <begin position="926"/>
        <end position="1056"/>
    </location>
</feature>
<dbReference type="Pfam" id="PF03456">
    <property type="entry name" value="uDENN"/>
    <property type="match status" value="1"/>
</dbReference>
<evidence type="ECO:0008006" key="12">
    <source>
        <dbReference type="Google" id="ProtNLM"/>
    </source>
</evidence>
<feature type="region of interest" description="Disordered" evidence="6">
    <location>
        <begin position="1440"/>
        <end position="1468"/>
    </location>
</feature>
<feature type="region of interest" description="Disordered" evidence="6">
    <location>
        <begin position="495"/>
        <end position="523"/>
    </location>
</feature>
<feature type="region of interest" description="Disordered" evidence="6">
    <location>
        <begin position="1237"/>
        <end position="1268"/>
    </location>
</feature>
<protein>
    <recommendedName>
        <fullName evidence="12">UDENN domain-containing protein</fullName>
    </recommendedName>
</protein>
<keyword evidence="11" id="KW-1185">Reference proteome</keyword>
<dbReference type="InterPro" id="IPR001024">
    <property type="entry name" value="PLAT/LH2_dom"/>
</dbReference>
<evidence type="ECO:0000259" key="7">
    <source>
        <dbReference type="PROSITE" id="PS50095"/>
    </source>
</evidence>
<dbReference type="SMART" id="SM00800">
    <property type="entry name" value="uDENN"/>
    <property type="match status" value="1"/>
</dbReference>
<dbReference type="InterPro" id="IPR005113">
    <property type="entry name" value="uDENN_dom"/>
</dbReference>
<gene>
    <name evidence="10" type="ORF">CAOG_002770</name>
</gene>
<dbReference type="Pfam" id="PF01477">
    <property type="entry name" value="PLAT"/>
    <property type="match status" value="1"/>
</dbReference>
<dbReference type="RefSeq" id="XP_004349523.2">
    <property type="nucleotide sequence ID" value="XM_004349473.2"/>
</dbReference>
<feature type="region of interest" description="Disordered" evidence="6">
    <location>
        <begin position="389"/>
        <end position="440"/>
    </location>
</feature>
<name>A0A0D2VN52_CAPO3</name>
<feature type="domain" description="PLAT" evidence="7">
    <location>
        <begin position="1061"/>
        <end position="1175"/>
    </location>
</feature>
<dbReference type="PANTHER" id="PTHR46070:SF1">
    <property type="entry name" value="PINSTRIPE, ISOFORM A"/>
    <property type="match status" value="1"/>
</dbReference>
<dbReference type="Gene3D" id="3.40.50.11500">
    <property type="match status" value="1"/>
</dbReference>
<accession>A0A0D2VN52</accession>
<dbReference type="Pfam" id="PF02759">
    <property type="entry name" value="RUN"/>
    <property type="match status" value="2"/>
</dbReference>
<dbReference type="InterPro" id="IPR037516">
    <property type="entry name" value="Tripartite_DENN"/>
</dbReference>
<dbReference type="OrthoDB" id="6019893at2759"/>
<dbReference type="PROSITE" id="PS50095">
    <property type="entry name" value="PLAT"/>
    <property type="match status" value="1"/>
</dbReference>
<dbReference type="Gene3D" id="1.20.58.900">
    <property type="match status" value="2"/>
</dbReference>
<dbReference type="InterPro" id="IPR043153">
    <property type="entry name" value="DENN_C"/>
</dbReference>
<evidence type="ECO:0000259" key="9">
    <source>
        <dbReference type="PROSITE" id="PS50826"/>
    </source>
</evidence>
<comment type="subcellular location">
    <subcellularLocation>
        <location evidence="1">Membrane</location>
    </subcellularLocation>
</comment>
<evidence type="ECO:0000256" key="4">
    <source>
        <dbReference type="ARBA" id="ARBA00023136"/>
    </source>
</evidence>
<dbReference type="Gene3D" id="3.30.450.200">
    <property type="match status" value="1"/>
</dbReference>
<feature type="compositionally biased region" description="Low complexity" evidence="6">
    <location>
        <begin position="1343"/>
        <end position="1371"/>
    </location>
</feature>
<feature type="region of interest" description="Disordered" evidence="6">
    <location>
        <begin position="1185"/>
        <end position="1221"/>
    </location>
</feature>
<evidence type="ECO:0000256" key="5">
    <source>
        <dbReference type="PROSITE-ProRule" id="PRU00152"/>
    </source>
</evidence>
<dbReference type="PROSITE" id="PS50826">
    <property type="entry name" value="RUN"/>
    <property type="match status" value="2"/>
</dbReference>
<feature type="compositionally biased region" description="Polar residues" evidence="6">
    <location>
        <begin position="420"/>
        <end position="438"/>
    </location>
</feature>
<comment type="caution">
    <text evidence="5">Lacks conserved residue(s) required for the propagation of feature annotation.</text>
</comment>
<dbReference type="SUPFAM" id="SSF49723">
    <property type="entry name" value="Lipase/lipooxygenase domain (PLAT/LH2 domain)"/>
    <property type="match status" value="1"/>
</dbReference>
<dbReference type="CDD" id="cd01756">
    <property type="entry name" value="PLAT_repeat"/>
    <property type="match status" value="1"/>
</dbReference>
<dbReference type="GO" id="GO:0005085">
    <property type="term" value="F:guanyl-nucleotide exchange factor activity"/>
    <property type="evidence" value="ECO:0007669"/>
    <property type="project" value="InterPro"/>
</dbReference>
<dbReference type="PROSITE" id="PS50211">
    <property type="entry name" value="DENN"/>
    <property type="match status" value="1"/>
</dbReference>
<evidence type="ECO:0000259" key="8">
    <source>
        <dbReference type="PROSITE" id="PS50211"/>
    </source>
</evidence>
<dbReference type="InterPro" id="IPR036392">
    <property type="entry name" value="PLAT/LH2_dom_sf"/>
</dbReference>
<organism evidence="10 11">
    <name type="scientific">Capsaspora owczarzaki (strain ATCC 30864)</name>
    <dbReference type="NCBI Taxonomy" id="595528"/>
    <lineage>
        <taxon>Eukaryota</taxon>
        <taxon>Filasterea</taxon>
        <taxon>Capsaspora</taxon>
    </lineage>
</organism>
<dbReference type="SMART" id="SM00308">
    <property type="entry name" value="LH2"/>
    <property type="match status" value="1"/>
</dbReference>
<dbReference type="InterPro" id="IPR047278">
    <property type="entry name" value="DEN5A/B"/>
</dbReference>
<dbReference type="GO" id="GO:0031267">
    <property type="term" value="F:small GTPase binding"/>
    <property type="evidence" value="ECO:0007669"/>
    <property type="project" value="InterPro"/>
</dbReference>